<evidence type="ECO:0000256" key="1">
    <source>
        <dbReference type="SAM" id="Phobius"/>
    </source>
</evidence>
<sequence length="187" mass="21454">MNTQKGFASIVWVVIIAVLLTGGIYVFYASTGRPLPFSGIDNPPNLIRVQDIERGKQSTTNTSDWKTYRNEEYGFEFQSPARRIELFPASSADYLYEDREFYGIYGISNQDYAARIDVYPDTPLAVVLQDNRFINTARVLSEITKNSILWTKVEDSDYLFEKNKMTYHIAGEQDLTAPILSTFRFTK</sequence>
<evidence type="ECO:0000313" key="3">
    <source>
        <dbReference type="Proteomes" id="UP000177797"/>
    </source>
</evidence>
<dbReference type="Proteomes" id="UP000177797">
    <property type="component" value="Unassembled WGS sequence"/>
</dbReference>
<reference evidence="2 3" key="1">
    <citation type="journal article" date="2016" name="Nat. Commun.">
        <title>Thousands of microbial genomes shed light on interconnected biogeochemical processes in an aquifer system.</title>
        <authorList>
            <person name="Anantharaman K."/>
            <person name="Brown C.T."/>
            <person name="Hug L.A."/>
            <person name="Sharon I."/>
            <person name="Castelle C.J."/>
            <person name="Probst A.J."/>
            <person name="Thomas B.C."/>
            <person name="Singh A."/>
            <person name="Wilkins M.J."/>
            <person name="Karaoz U."/>
            <person name="Brodie E.L."/>
            <person name="Williams K.H."/>
            <person name="Hubbard S.S."/>
            <person name="Banfield J.F."/>
        </authorList>
    </citation>
    <scope>NUCLEOTIDE SEQUENCE [LARGE SCALE GENOMIC DNA]</scope>
</reference>
<name>A0A1G2NFK5_9BACT</name>
<dbReference type="EMBL" id="MHSA01000005">
    <property type="protein sequence ID" value="OHA34868.1"/>
    <property type="molecule type" value="Genomic_DNA"/>
</dbReference>
<accession>A0A1G2NFK5</accession>
<dbReference type="AlphaFoldDB" id="A0A1G2NFK5"/>
<keyword evidence="1" id="KW-0472">Membrane</keyword>
<feature type="transmembrane region" description="Helical" evidence="1">
    <location>
        <begin position="6"/>
        <end position="28"/>
    </location>
</feature>
<keyword evidence="1" id="KW-0812">Transmembrane</keyword>
<gene>
    <name evidence="2" type="ORF">A2938_00470</name>
</gene>
<keyword evidence="1" id="KW-1133">Transmembrane helix</keyword>
<protein>
    <submittedName>
        <fullName evidence="2">Uncharacterized protein</fullName>
    </submittedName>
</protein>
<comment type="caution">
    <text evidence="2">The sequence shown here is derived from an EMBL/GenBank/DDBJ whole genome shotgun (WGS) entry which is preliminary data.</text>
</comment>
<evidence type="ECO:0000313" key="2">
    <source>
        <dbReference type="EMBL" id="OHA34868.1"/>
    </source>
</evidence>
<proteinExistence type="predicted"/>
<organism evidence="2 3">
    <name type="scientific">Candidatus Taylorbacteria bacterium RIFCSPLOWO2_01_FULL_48_100</name>
    <dbReference type="NCBI Taxonomy" id="1802322"/>
    <lineage>
        <taxon>Bacteria</taxon>
        <taxon>Candidatus Tayloriibacteriota</taxon>
    </lineage>
</organism>